<reference evidence="4" key="1">
    <citation type="journal article" date="2019" name="Int. J. Syst. Evol. Microbiol.">
        <title>The Global Catalogue of Microorganisms (GCM) 10K type strain sequencing project: providing services to taxonomists for standard genome sequencing and annotation.</title>
        <authorList>
            <consortium name="The Broad Institute Genomics Platform"/>
            <consortium name="The Broad Institute Genome Sequencing Center for Infectious Disease"/>
            <person name="Wu L."/>
            <person name="Ma J."/>
        </authorList>
    </citation>
    <scope>NUCLEOTIDE SEQUENCE [LARGE SCALE GENOMIC DNA]</scope>
    <source>
        <strain evidence="4">CCUG 48316</strain>
    </source>
</reference>
<proteinExistence type="predicted"/>
<evidence type="ECO:0000313" key="4">
    <source>
        <dbReference type="Proteomes" id="UP001596292"/>
    </source>
</evidence>
<feature type="compositionally biased region" description="Basic residues" evidence="1">
    <location>
        <begin position="163"/>
        <end position="183"/>
    </location>
</feature>
<sequence>MSGGGRNPISLVPAMLAALALRASGLVSPAGREKENRRDADGPPYETRDVNVRNTVLVMGGLALSAAAVIGGMVLFLRITTERQRAALPSLTPQQTTRLVPPPPNLQPNPYVDLDRERAQARAALDGYGYLDPARTRARIPLDRAMQVVVGRSLDGGAPRHDPRSRRAATLARRRLGQGRRDG</sequence>
<protein>
    <recommendedName>
        <fullName evidence="5">DUF4129 domain-containing protein</fullName>
    </recommendedName>
</protein>
<name>A0ABW2BNL7_9HYPH</name>
<keyword evidence="2" id="KW-0472">Membrane</keyword>
<comment type="caution">
    <text evidence="3">The sequence shown here is derived from an EMBL/GenBank/DDBJ whole genome shotgun (WGS) entry which is preliminary data.</text>
</comment>
<feature type="region of interest" description="Disordered" evidence="1">
    <location>
        <begin position="153"/>
        <end position="183"/>
    </location>
</feature>
<keyword evidence="2" id="KW-0812">Transmembrane</keyword>
<accession>A0ABW2BNL7</accession>
<dbReference type="RefSeq" id="WP_378971821.1">
    <property type="nucleotide sequence ID" value="NZ_JBHSWN010000001.1"/>
</dbReference>
<dbReference type="Proteomes" id="UP001596292">
    <property type="component" value="Unassembled WGS sequence"/>
</dbReference>
<feature type="transmembrane region" description="Helical" evidence="2">
    <location>
        <begin position="53"/>
        <end position="77"/>
    </location>
</feature>
<dbReference type="EMBL" id="JBHSWN010000001">
    <property type="protein sequence ID" value="MFC6791190.1"/>
    <property type="molecule type" value="Genomic_DNA"/>
</dbReference>
<evidence type="ECO:0000256" key="1">
    <source>
        <dbReference type="SAM" id="MobiDB-lite"/>
    </source>
</evidence>
<keyword evidence="2" id="KW-1133">Transmembrane helix</keyword>
<keyword evidence="4" id="KW-1185">Reference proteome</keyword>
<evidence type="ECO:0008006" key="5">
    <source>
        <dbReference type="Google" id="ProtNLM"/>
    </source>
</evidence>
<evidence type="ECO:0000313" key="3">
    <source>
        <dbReference type="EMBL" id="MFC6791190.1"/>
    </source>
</evidence>
<gene>
    <name evidence="3" type="ORF">ACFQE0_17160</name>
</gene>
<evidence type="ECO:0000256" key="2">
    <source>
        <dbReference type="SAM" id="Phobius"/>
    </source>
</evidence>
<organism evidence="3 4">
    <name type="scientific">Methylobacterium komagatae</name>
    <dbReference type="NCBI Taxonomy" id="374425"/>
    <lineage>
        <taxon>Bacteria</taxon>
        <taxon>Pseudomonadati</taxon>
        <taxon>Pseudomonadota</taxon>
        <taxon>Alphaproteobacteria</taxon>
        <taxon>Hyphomicrobiales</taxon>
        <taxon>Methylobacteriaceae</taxon>
        <taxon>Methylobacterium</taxon>
    </lineage>
</organism>